<evidence type="ECO:0000256" key="10">
    <source>
        <dbReference type="ARBA" id="ARBA00023136"/>
    </source>
</evidence>
<comment type="pathway">
    <text evidence="11">Cofactor biosynthesis; ubiquinone biosynthesis.</text>
</comment>
<keyword evidence="9 11" id="KW-1133">Transmembrane helix</keyword>
<evidence type="ECO:0000256" key="2">
    <source>
        <dbReference type="ARBA" id="ARBA00004141"/>
    </source>
</evidence>
<keyword evidence="7 11" id="KW-0831">Ubiquinone biosynthesis</keyword>
<evidence type="ECO:0000256" key="4">
    <source>
        <dbReference type="ARBA" id="ARBA00022475"/>
    </source>
</evidence>
<dbReference type="CDD" id="cd13959">
    <property type="entry name" value="PT_UbiA_COQ2"/>
    <property type="match status" value="1"/>
</dbReference>
<evidence type="ECO:0000256" key="5">
    <source>
        <dbReference type="ARBA" id="ARBA00022519"/>
    </source>
</evidence>
<keyword evidence="6 11" id="KW-0808">Transferase</keyword>
<dbReference type="RefSeq" id="WP_418157927.1">
    <property type="nucleotide sequence ID" value="NZ_JBBLZC010000002.1"/>
</dbReference>
<feature type="transmembrane region" description="Helical" evidence="11">
    <location>
        <begin position="134"/>
        <end position="151"/>
    </location>
</feature>
<keyword evidence="14" id="KW-1185">Reference proteome</keyword>
<proteinExistence type="inferred from homology"/>
<comment type="cofactor">
    <cofactor evidence="1 11">
        <name>Mg(2+)</name>
        <dbReference type="ChEBI" id="CHEBI:18420"/>
    </cofactor>
</comment>
<feature type="transmembrane region" description="Helical" evidence="11">
    <location>
        <begin position="63"/>
        <end position="86"/>
    </location>
</feature>
<dbReference type="PROSITE" id="PS00943">
    <property type="entry name" value="UBIA"/>
    <property type="match status" value="1"/>
</dbReference>
<keyword evidence="5 11" id="KW-0997">Cell inner membrane</keyword>
<dbReference type="InterPro" id="IPR000537">
    <property type="entry name" value="UbiA_prenyltransferase"/>
</dbReference>
<evidence type="ECO:0000256" key="7">
    <source>
        <dbReference type="ARBA" id="ARBA00022688"/>
    </source>
</evidence>
<keyword evidence="10 11" id="KW-0472">Membrane</keyword>
<evidence type="ECO:0000256" key="12">
    <source>
        <dbReference type="NCBIfam" id="TIGR01474"/>
    </source>
</evidence>
<evidence type="ECO:0000313" key="13">
    <source>
        <dbReference type="EMBL" id="MEK0082072.1"/>
    </source>
</evidence>
<evidence type="ECO:0000256" key="11">
    <source>
        <dbReference type="HAMAP-Rule" id="MF_01635"/>
    </source>
</evidence>
<feature type="transmembrane region" description="Helical" evidence="11">
    <location>
        <begin position="234"/>
        <end position="267"/>
    </location>
</feature>
<evidence type="ECO:0000256" key="6">
    <source>
        <dbReference type="ARBA" id="ARBA00022679"/>
    </source>
</evidence>
<dbReference type="PANTHER" id="PTHR11048">
    <property type="entry name" value="PRENYLTRANSFERASES"/>
    <property type="match status" value="1"/>
</dbReference>
<comment type="catalytic activity">
    <reaction evidence="11">
        <text>all-trans-octaprenyl diphosphate + 4-hydroxybenzoate = 4-hydroxy-3-(all-trans-octaprenyl)benzoate + diphosphate</text>
        <dbReference type="Rhea" id="RHEA:27782"/>
        <dbReference type="ChEBI" id="CHEBI:1617"/>
        <dbReference type="ChEBI" id="CHEBI:17879"/>
        <dbReference type="ChEBI" id="CHEBI:33019"/>
        <dbReference type="ChEBI" id="CHEBI:57711"/>
        <dbReference type="EC" id="2.5.1.39"/>
    </reaction>
</comment>
<dbReference type="EMBL" id="JBBLZC010000002">
    <property type="protein sequence ID" value="MEK0082072.1"/>
    <property type="molecule type" value="Genomic_DNA"/>
</dbReference>
<comment type="caution">
    <text evidence="13">The sequence shown here is derived from an EMBL/GenBank/DDBJ whole genome shotgun (WGS) entry which is preliminary data.</text>
</comment>
<evidence type="ECO:0000256" key="3">
    <source>
        <dbReference type="ARBA" id="ARBA00005985"/>
    </source>
</evidence>
<dbReference type="HAMAP" id="MF_01635">
    <property type="entry name" value="UbiA"/>
    <property type="match status" value="1"/>
</dbReference>
<evidence type="ECO:0000313" key="14">
    <source>
        <dbReference type="Proteomes" id="UP001375743"/>
    </source>
</evidence>
<evidence type="ECO:0000256" key="8">
    <source>
        <dbReference type="ARBA" id="ARBA00022692"/>
    </source>
</evidence>
<dbReference type="InterPro" id="IPR030470">
    <property type="entry name" value="UbiA_prenylTrfase_CS"/>
</dbReference>
<name>A0ABU8XLI8_9PROT</name>
<evidence type="ECO:0000256" key="9">
    <source>
        <dbReference type="ARBA" id="ARBA00022989"/>
    </source>
</evidence>
<feature type="transmembrane region" description="Helical" evidence="11">
    <location>
        <begin position="107"/>
        <end position="128"/>
    </location>
</feature>
<dbReference type="PANTHER" id="PTHR11048:SF28">
    <property type="entry name" value="4-HYDROXYBENZOATE POLYPRENYLTRANSFERASE, MITOCHONDRIAL"/>
    <property type="match status" value="1"/>
</dbReference>
<dbReference type="InterPro" id="IPR006370">
    <property type="entry name" value="HB_polyprenyltransferase-like"/>
</dbReference>
<organism evidence="13 14">
    <name type="scientific">Benzoatithermus flavus</name>
    <dbReference type="NCBI Taxonomy" id="3108223"/>
    <lineage>
        <taxon>Bacteria</taxon>
        <taxon>Pseudomonadati</taxon>
        <taxon>Pseudomonadota</taxon>
        <taxon>Alphaproteobacteria</taxon>
        <taxon>Geminicoccales</taxon>
        <taxon>Geminicoccaceae</taxon>
        <taxon>Benzoatithermus</taxon>
    </lineage>
</organism>
<comment type="similarity">
    <text evidence="3 11">Belongs to the UbiA prenyltransferase family.</text>
</comment>
<dbReference type="Gene3D" id="1.20.120.1780">
    <property type="entry name" value="UbiA prenyltransferase"/>
    <property type="match status" value="1"/>
</dbReference>
<dbReference type="EC" id="2.5.1.39" evidence="11 12"/>
<keyword evidence="11" id="KW-0460">Magnesium</keyword>
<dbReference type="InterPro" id="IPR039653">
    <property type="entry name" value="Prenyltransferase"/>
</dbReference>
<comment type="subcellular location">
    <subcellularLocation>
        <location evidence="11">Cell inner membrane</location>
        <topology evidence="11">Multi-pass membrane protein</topology>
    </subcellularLocation>
    <subcellularLocation>
        <location evidence="2">Membrane</location>
        <topology evidence="2">Multi-pass membrane protein</topology>
    </subcellularLocation>
</comment>
<dbReference type="Gene3D" id="1.10.357.140">
    <property type="entry name" value="UbiA prenyltransferase"/>
    <property type="match status" value="1"/>
</dbReference>
<dbReference type="InterPro" id="IPR044878">
    <property type="entry name" value="UbiA_sf"/>
</dbReference>
<keyword evidence="4 11" id="KW-1003">Cell membrane</keyword>
<sequence>MPGQGTELRTAVADRQIGWIERLPERWQDYATLARWDRPIGTWLLLLPCWWGQALANEMPSPWLMLLFGIGAIAMRGAGCTVNDLADRDFDRRVARTRNRPLASGRLGTKEALLFVAAQMAVGGLVLLAMNGTAALVAISSIPLIVAYPFMKRITYWPQAFLGITFNWGALVGFAAATGTLSAAALLLYAAGFFWTLGYDTLYAHQDKEDDALIGVKSTALLLGDATGRWVRGFYGIMLALLAGAGFLAGKGPLFWVGLLPVAWHLFAQTRNLRLDDPADCLARFRSNRDAGLLVLAALALGSIAF</sequence>
<gene>
    <name evidence="11 13" type="primary">ubiA</name>
    <name evidence="13" type="ORF">U1T56_02830</name>
</gene>
<dbReference type="GO" id="GO:0008412">
    <property type="term" value="F:4-hydroxybenzoate polyprenyltransferase activity"/>
    <property type="evidence" value="ECO:0007669"/>
    <property type="project" value="UniProtKB-EC"/>
</dbReference>
<reference evidence="13 14" key="1">
    <citation type="submission" date="2024-01" db="EMBL/GenBank/DDBJ databases">
        <title>Multi-omics insights into the function and evolution of sodium benzoate biodegradation pathways in Benzoatithermus flavus gen. nov., sp. nov. from hot spring.</title>
        <authorList>
            <person name="Hu C.-J."/>
            <person name="Li W.-J."/>
        </authorList>
    </citation>
    <scope>NUCLEOTIDE SEQUENCE [LARGE SCALE GENOMIC DNA]</scope>
    <source>
        <strain evidence="13 14">SYSU G07066</strain>
    </source>
</reference>
<keyword evidence="8 11" id="KW-0812">Transmembrane</keyword>
<dbReference type="Pfam" id="PF01040">
    <property type="entry name" value="UbiA"/>
    <property type="match status" value="1"/>
</dbReference>
<feature type="transmembrane region" description="Helical" evidence="11">
    <location>
        <begin position="171"/>
        <end position="195"/>
    </location>
</feature>
<protein>
    <recommendedName>
        <fullName evidence="11 12">4-hydroxybenzoate octaprenyltransferase</fullName>
        <ecNumber evidence="11 12">2.5.1.39</ecNumber>
    </recommendedName>
    <alternativeName>
        <fullName evidence="11">4-HB polyprenyltransferase</fullName>
    </alternativeName>
</protein>
<comment type="function">
    <text evidence="11">Catalyzes the prenylation of para-hydroxybenzoate (PHB) with an all-trans polyprenyl group. Mediates the second step in the final reaction sequence of ubiquinone-8 (UQ-8) biosynthesis, which is the condensation of the polyisoprenoid side chain with PHB, generating the first membrane-bound Q intermediate 3-octaprenyl-4-hydroxybenzoate.</text>
</comment>
<evidence type="ECO:0000256" key="1">
    <source>
        <dbReference type="ARBA" id="ARBA00001946"/>
    </source>
</evidence>
<accession>A0ABU8XLI8</accession>
<dbReference type="Proteomes" id="UP001375743">
    <property type="component" value="Unassembled WGS sequence"/>
</dbReference>
<dbReference type="NCBIfam" id="TIGR01474">
    <property type="entry name" value="ubiA_proteo"/>
    <property type="match status" value="1"/>
</dbReference>